<dbReference type="PANTHER" id="PTHR28004:SF2">
    <property type="entry name" value="D-SERINE DEHYDRATASE"/>
    <property type="match status" value="1"/>
</dbReference>
<dbReference type="GO" id="GO:0036088">
    <property type="term" value="P:D-serine catabolic process"/>
    <property type="evidence" value="ECO:0007669"/>
    <property type="project" value="TreeGrafter"/>
</dbReference>
<dbReference type="Proteomes" id="UP000268291">
    <property type="component" value="Unassembled WGS sequence"/>
</dbReference>
<comment type="caution">
    <text evidence="1">The sequence shown here is derived from an EMBL/GenBank/DDBJ whole genome shotgun (WGS) entry which is preliminary data.</text>
</comment>
<dbReference type="Gene3D" id="3.20.20.10">
    <property type="entry name" value="Alanine racemase"/>
    <property type="match status" value="1"/>
</dbReference>
<name>A0A2P8GR40_9MICO</name>
<evidence type="ECO:0000313" key="2">
    <source>
        <dbReference type="EMBL" id="RUQ85656.1"/>
    </source>
</evidence>
<dbReference type="PANTHER" id="PTHR28004">
    <property type="entry name" value="ZGC:162816-RELATED"/>
    <property type="match status" value="1"/>
</dbReference>
<sequence length="421" mass="45089">MPLSLEPIGPRASADRAPWRDGQAYWGAIGAATHDLDAPVGVLHSGALRFNAHDIVRRAEGKPVRIASKSLRVRSVVESLLRLDGFAGVLAYTLPEALWLADTIDDIVVGYPTADRAAIDRLVLSPEAAARVTLMIDSVDHLDLIDAVRAPSERETVRICVELDASWRSGGPLGTVGVHRSPLHTADDLERVARAVVDRPGFVLVGVMSYEAQIAGVADSGANRAYNAAVAYMQRRSMAELVERRGLAVERVRRLAPLEFVNGGGTGSLERTTRDDSVTELAAGSGIFAGRLFDAYTRFSPAPAAGFGLTVVRRPTDDVATVLGGGFIASGPPAPDRLPTPVSPSGLRFIPRESAGEVQTPLVGAAARDLRIGDRVWFRHAKSGELSERLDRFALLDDDGHGRLSVVDELPTYRGEGKTFV</sequence>
<reference evidence="2 4" key="2">
    <citation type="submission" date="2018-12" db="EMBL/GenBank/DDBJ databases">
        <authorList>
            <person name="hu s."/>
            <person name="Xu Y."/>
            <person name="Xu B."/>
            <person name="Li F."/>
        </authorList>
    </citation>
    <scope>NUCLEOTIDE SEQUENCE [LARGE SCALE GENOMIC DNA]</scope>
    <source>
        <strain evidence="2 4">KSW2-17</strain>
    </source>
</reference>
<keyword evidence="4" id="KW-1185">Reference proteome</keyword>
<proteinExistence type="predicted"/>
<evidence type="ECO:0000313" key="4">
    <source>
        <dbReference type="Proteomes" id="UP000268291"/>
    </source>
</evidence>
<reference evidence="1 3" key="1">
    <citation type="submission" date="2018-03" db="EMBL/GenBank/DDBJ databases">
        <title>Genomic Encyclopedia of Archaeal and Bacterial Type Strains, Phase II (KMG-II): from individual species to whole genera.</title>
        <authorList>
            <person name="Goeker M."/>
        </authorList>
    </citation>
    <scope>NUCLEOTIDE SEQUENCE [LARGE SCALE GENOMIC DNA]</scope>
    <source>
        <strain evidence="1 3">DSM 21548</strain>
    </source>
</reference>
<evidence type="ECO:0000313" key="1">
    <source>
        <dbReference type="EMBL" id="PSL36414.1"/>
    </source>
</evidence>
<dbReference type="EMBL" id="PYAU01000001">
    <property type="protein sequence ID" value="PSL36414.1"/>
    <property type="molecule type" value="Genomic_DNA"/>
</dbReference>
<dbReference type="OrthoDB" id="2445260at2"/>
<dbReference type="RefSeq" id="WP_106561692.1">
    <property type="nucleotide sequence ID" value="NZ_PYAU01000001.1"/>
</dbReference>
<dbReference type="AlphaFoldDB" id="A0A2P8GR40"/>
<dbReference type="SUPFAM" id="SSF51419">
    <property type="entry name" value="PLP-binding barrel"/>
    <property type="match status" value="1"/>
</dbReference>
<dbReference type="GO" id="GO:0008721">
    <property type="term" value="F:D-serine ammonia-lyase activity"/>
    <property type="evidence" value="ECO:0007669"/>
    <property type="project" value="TreeGrafter"/>
</dbReference>
<dbReference type="Proteomes" id="UP000241203">
    <property type="component" value="Unassembled WGS sequence"/>
</dbReference>
<dbReference type="InterPro" id="IPR029066">
    <property type="entry name" value="PLP-binding_barrel"/>
</dbReference>
<protein>
    <submittedName>
        <fullName evidence="2">Amino acid deaminase/aldolase</fullName>
    </submittedName>
    <submittedName>
        <fullName evidence="1">D-serine deaminase-like pyridoxal phosphate-dependent protein</fullName>
    </submittedName>
</protein>
<organism evidence="1 3">
    <name type="scientific">Labedella gwakjiensis</name>
    <dbReference type="NCBI Taxonomy" id="390269"/>
    <lineage>
        <taxon>Bacteria</taxon>
        <taxon>Bacillati</taxon>
        <taxon>Actinomycetota</taxon>
        <taxon>Actinomycetes</taxon>
        <taxon>Micrococcales</taxon>
        <taxon>Microbacteriaceae</taxon>
        <taxon>Labedella</taxon>
    </lineage>
</organism>
<gene>
    <name evidence="1" type="ORF">CLV49_0003</name>
    <name evidence="2" type="ORF">ELQ93_01040</name>
</gene>
<accession>A0A2P8GR40</accession>
<dbReference type="EMBL" id="RZGY01000001">
    <property type="protein sequence ID" value="RUQ85656.1"/>
    <property type="molecule type" value="Genomic_DNA"/>
</dbReference>
<evidence type="ECO:0000313" key="3">
    <source>
        <dbReference type="Proteomes" id="UP000241203"/>
    </source>
</evidence>
<dbReference type="InterPro" id="IPR051466">
    <property type="entry name" value="D-amino_acid_metab_enzyme"/>
</dbReference>